<protein>
    <recommendedName>
        <fullName evidence="5">trehalose-phosphatase</fullName>
        <ecNumber evidence="5">3.1.3.12</ecNumber>
    </recommendedName>
</protein>
<keyword evidence="6" id="KW-0378">Hydrolase</keyword>
<dbReference type="CDD" id="cd01627">
    <property type="entry name" value="HAD_TPP"/>
    <property type="match status" value="1"/>
</dbReference>
<sequence length="755" mass="79841">MEALARQQADADRMAQRLLAEEEAAKARKAEREKEVQRVREAQREKAREKARKKKEKKKDRKKKGAQGKPTEVSEDEDEEGPAASSQPGSGSAAAGAGPSVAQLPLGSHGIADNRSDSEEDGWELAGSRTAGSSSRTRGLPARASITSQGDAQQGHALGRVISEDGAELDGWTAVGAASGAFSVLSENHRSASSAPSAPPARPGPTIERSEMWRSIDAAMEARDQPRLEAALRTASYWLATHTSSPLASELRPKMNEGRNLLKQLSERVQQRAGPSGRGSVPQAAPIRSQPAPSLVASSAAATSGAGRVASPGPLPSRAPVAAGRSGGYAVPAAGGRGQGVGGRGAAPPAPPPQRGAPHYGGMPRGPPTGLAPAVAALFSANAQAAAAAPAAPGVANARVRSPPPYGGPSAAFLGQSAQYRPPLQPQRPTPAPAPLRFVPPEPFAAQTGLSPGGQDGGQEDEEEYRAWKAKYPCLLTHFELFTKQAENKRVAVFLDYDGTLTPIVKNPDRAFMSDQMRAQVQAVAQLFPTAIISGRGREKVESFVQLKELYYAGSHGMDIVGPRVGDANGGQLAFQPAAEFEPVMDTVHAMLVHRVQDIEGASVEHNKFCVSVHFRNCAPSSWDAVVTAVETTLKEHPQLKATRGRKVLEIRPQVDWDKGRALSHLLTALGLDAGEDVLAIYIGDDRTDEDAFSVLNEQAQGFGILVSSKAKATQAKYTLRDPAEVMAFLTALVDWGYTSSNAWHNRGLPATYRC</sequence>
<feature type="compositionally biased region" description="Pro residues" evidence="7">
    <location>
        <begin position="423"/>
        <end position="443"/>
    </location>
</feature>
<evidence type="ECO:0000256" key="2">
    <source>
        <dbReference type="ARBA" id="ARBA00001968"/>
    </source>
</evidence>
<proteinExistence type="inferred from homology"/>
<dbReference type="EMBL" id="JALJOR010000017">
    <property type="protein sequence ID" value="KAK9804720.1"/>
    <property type="molecule type" value="Genomic_DNA"/>
</dbReference>
<organism evidence="8 9">
    <name type="scientific">[Myrmecia] bisecta</name>
    <dbReference type="NCBI Taxonomy" id="41462"/>
    <lineage>
        <taxon>Eukaryota</taxon>
        <taxon>Viridiplantae</taxon>
        <taxon>Chlorophyta</taxon>
        <taxon>core chlorophytes</taxon>
        <taxon>Trebouxiophyceae</taxon>
        <taxon>Trebouxiales</taxon>
        <taxon>Trebouxiaceae</taxon>
        <taxon>Myrmecia</taxon>
    </lineage>
</organism>
<dbReference type="FunFam" id="3.40.50.1000:FF:000073">
    <property type="entry name" value="Trehalose 6-phosphate phosphatase"/>
    <property type="match status" value="1"/>
</dbReference>
<dbReference type="SUPFAM" id="SSF56784">
    <property type="entry name" value="HAD-like"/>
    <property type="match status" value="1"/>
</dbReference>
<dbReference type="Proteomes" id="UP001489004">
    <property type="component" value="Unassembled WGS sequence"/>
</dbReference>
<evidence type="ECO:0000256" key="3">
    <source>
        <dbReference type="ARBA" id="ARBA00005199"/>
    </source>
</evidence>
<evidence type="ECO:0000256" key="4">
    <source>
        <dbReference type="ARBA" id="ARBA00008770"/>
    </source>
</evidence>
<dbReference type="InterPro" id="IPR036412">
    <property type="entry name" value="HAD-like_sf"/>
</dbReference>
<gene>
    <name evidence="8" type="ORF">WJX72_001803</name>
</gene>
<feature type="compositionally biased region" description="Gly residues" evidence="7">
    <location>
        <begin position="335"/>
        <end position="345"/>
    </location>
</feature>
<evidence type="ECO:0000256" key="7">
    <source>
        <dbReference type="SAM" id="MobiDB-lite"/>
    </source>
</evidence>
<dbReference type="InterPro" id="IPR044651">
    <property type="entry name" value="OTSB-like"/>
</dbReference>
<dbReference type="GO" id="GO:0005992">
    <property type="term" value="P:trehalose biosynthetic process"/>
    <property type="evidence" value="ECO:0007669"/>
    <property type="project" value="InterPro"/>
</dbReference>
<comment type="cofactor">
    <cofactor evidence="2">
        <name>a divalent metal cation</name>
        <dbReference type="ChEBI" id="CHEBI:60240"/>
    </cofactor>
</comment>
<dbReference type="Gene3D" id="3.40.50.1000">
    <property type="entry name" value="HAD superfamily/HAD-like"/>
    <property type="match status" value="2"/>
</dbReference>
<evidence type="ECO:0000256" key="1">
    <source>
        <dbReference type="ARBA" id="ARBA00000500"/>
    </source>
</evidence>
<dbReference type="NCBIfam" id="TIGR00685">
    <property type="entry name" value="T6PP"/>
    <property type="match status" value="1"/>
</dbReference>
<name>A0AAW1P4L7_9CHLO</name>
<keyword evidence="9" id="KW-1185">Reference proteome</keyword>
<dbReference type="EC" id="3.1.3.12" evidence="5"/>
<feature type="compositionally biased region" description="Low complexity" evidence="7">
    <location>
        <begin position="82"/>
        <end position="100"/>
    </location>
</feature>
<evidence type="ECO:0000313" key="9">
    <source>
        <dbReference type="Proteomes" id="UP001489004"/>
    </source>
</evidence>
<dbReference type="InterPro" id="IPR003337">
    <property type="entry name" value="Trehalose_PPase"/>
</dbReference>
<dbReference type="NCBIfam" id="TIGR01484">
    <property type="entry name" value="HAD-SF-IIB"/>
    <property type="match status" value="1"/>
</dbReference>
<dbReference type="GO" id="GO:0004805">
    <property type="term" value="F:trehalose-phosphatase activity"/>
    <property type="evidence" value="ECO:0007669"/>
    <property type="project" value="UniProtKB-EC"/>
</dbReference>
<evidence type="ECO:0000256" key="6">
    <source>
        <dbReference type="ARBA" id="ARBA00022801"/>
    </source>
</evidence>
<dbReference type="InterPro" id="IPR006379">
    <property type="entry name" value="HAD-SF_hydro_IIB"/>
</dbReference>
<dbReference type="PANTHER" id="PTHR43768">
    <property type="entry name" value="TREHALOSE 6-PHOSPHATE PHOSPHATASE"/>
    <property type="match status" value="1"/>
</dbReference>
<feature type="region of interest" description="Disordered" evidence="7">
    <location>
        <begin position="24"/>
        <end position="159"/>
    </location>
</feature>
<dbReference type="InterPro" id="IPR023214">
    <property type="entry name" value="HAD_sf"/>
</dbReference>
<feature type="compositionally biased region" description="Low complexity" evidence="7">
    <location>
        <begin position="126"/>
        <end position="139"/>
    </location>
</feature>
<reference evidence="8 9" key="1">
    <citation type="journal article" date="2024" name="Nat. Commun.">
        <title>Phylogenomics reveals the evolutionary origins of lichenization in chlorophyte algae.</title>
        <authorList>
            <person name="Puginier C."/>
            <person name="Libourel C."/>
            <person name="Otte J."/>
            <person name="Skaloud P."/>
            <person name="Haon M."/>
            <person name="Grisel S."/>
            <person name="Petersen M."/>
            <person name="Berrin J.G."/>
            <person name="Delaux P.M."/>
            <person name="Dal Grande F."/>
            <person name="Keller J."/>
        </authorList>
    </citation>
    <scope>NUCLEOTIDE SEQUENCE [LARGE SCALE GENOMIC DNA]</scope>
    <source>
        <strain evidence="8 9">SAG 2043</strain>
    </source>
</reference>
<comment type="caution">
    <text evidence="8">The sequence shown here is derived from an EMBL/GenBank/DDBJ whole genome shotgun (WGS) entry which is preliminary data.</text>
</comment>
<dbReference type="Pfam" id="PF02358">
    <property type="entry name" value="Trehalose_PPase"/>
    <property type="match status" value="1"/>
</dbReference>
<feature type="compositionally biased region" description="Basic residues" evidence="7">
    <location>
        <begin position="49"/>
        <end position="66"/>
    </location>
</feature>
<feature type="region of interest" description="Disordered" evidence="7">
    <location>
        <begin position="265"/>
        <end position="368"/>
    </location>
</feature>
<feature type="compositionally biased region" description="Basic and acidic residues" evidence="7">
    <location>
        <begin position="24"/>
        <end position="48"/>
    </location>
</feature>
<evidence type="ECO:0000313" key="8">
    <source>
        <dbReference type="EMBL" id="KAK9804720.1"/>
    </source>
</evidence>
<dbReference type="FunFam" id="3.30.70.1020:FF:000004">
    <property type="entry name" value="Trehalose 6-phosphate phosphatase"/>
    <property type="match status" value="1"/>
</dbReference>
<feature type="compositionally biased region" description="Low complexity" evidence="7">
    <location>
        <begin position="289"/>
        <end position="311"/>
    </location>
</feature>
<comment type="pathway">
    <text evidence="3">Glycan biosynthesis; trehalose biosynthesis.</text>
</comment>
<evidence type="ECO:0000256" key="5">
    <source>
        <dbReference type="ARBA" id="ARBA00013086"/>
    </source>
</evidence>
<accession>A0AAW1P4L7</accession>
<comment type="similarity">
    <text evidence="4">Belongs to the trehalose phosphatase family.</text>
</comment>
<dbReference type="PANTHER" id="PTHR43768:SF3">
    <property type="entry name" value="TREHALOSE 6-PHOSPHATE PHOSPHATASE"/>
    <property type="match status" value="1"/>
</dbReference>
<feature type="region of interest" description="Disordered" evidence="7">
    <location>
        <begin position="186"/>
        <end position="207"/>
    </location>
</feature>
<comment type="catalytic activity">
    <reaction evidence="1">
        <text>alpha,alpha-trehalose 6-phosphate + H2O = alpha,alpha-trehalose + phosphate</text>
        <dbReference type="Rhea" id="RHEA:23420"/>
        <dbReference type="ChEBI" id="CHEBI:15377"/>
        <dbReference type="ChEBI" id="CHEBI:16551"/>
        <dbReference type="ChEBI" id="CHEBI:43474"/>
        <dbReference type="ChEBI" id="CHEBI:58429"/>
        <dbReference type="EC" id="3.1.3.12"/>
    </reaction>
</comment>
<feature type="region of interest" description="Disordered" evidence="7">
    <location>
        <begin position="420"/>
        <end position="463"/>
    </location>
</feature>
<dbReference type="AlphaFoldDB" id="A0AAW1P4L7"/>